<dbReference type="Proteomes" id="UP001500301">
    <property type="component" value="Unassembled WGS sequence"/>
</dbReference>
<evidence type="ECO:0000313" key="4">
    <source>
        <dbReference type="Proteomes" id="UP001500301"/>
    </source>
</evidence>
<reference evidence="4" key="1">
    <citation type="journal article" date="2019" name="Int. J. Syst. Evol. Microbiol.">
        <title>The Global Catalogue of Microorganisms (GCM) 10K type strain sequencing project: providing services to taxonomists for standard genome sequencing and annotation.</title>
        <authorList>
            <consortium name="The Broad Institute Genomics Platform"/>
            <consortium name="The Broad Institute Genome Sequencing Center for Infectious Disease"/>
            <person name="Wu L."/>
            <person name="Ma J."/>
        </authorList>
    </citation>
    <scope>NUCLEOTIDE SEQUENCE [LARGE SCALE GENOMIC DNA]</scope>
    <source>
        <strain evidence="4">JCM 17460</strain>
    </source>
</reference>
<feature type="domain" description="DUF222" evidence="2">
    <location>
        <begin position="136"/>
        <end position="255"/>
    </location>
</feature>
<accession>A0ABP6W8Z8</accession>
<keyword evidence="4" id="KW-1185">Reference proteome</keyword>
<gene>
    <name evidence="3" type="ORF">GCM10022263_37980</name>
</gene>
<feature type="region of interest" description="Disordered" evidence="1">
    <location>
        <begin position="284"/>
        <end position="308"/>
    </location>
</feature>
<name>A0ABP6W8Z8_9ACTN</name>
<sequence length="478" mass="52044">MTSVLHTPVIEFPLSPGGFAAFGCVGPNWENPVMDLGTQHRSTALLSGLRAEVEGRQASLVREWAGIVEWAGDHIVTGPEGAATITEGYLDTGIPIAGPGAPLISEFAVMELIAVLGRTPDSGKAYVGRVVECAWRLPNVYAAVTAGKLAPWRAERIADLTHGLCAEAAAFVDRQLVNASGVGWAQLERLVAEAVLRFDPEQAENDRKNAADHRHFDIGEIDDHGLVHLDGLLDAADGYDLNLAVARRAEVLGKLGDDSSLDVRRSKAAAELARQDLALDLLIPDPGSPEGPEVSRLAGARTSTTGDTVPGRKVVLNVHLTDTSLLDDANPFVNPVGRWEEGRCPVSTAQIREWLRAKGTTIIVRPVIDLAEHVPVDSYEIPDRHKTRVALRDHSCRFPHCTRPAQRCDVDHARPYGEGGVTCPCNEVPLCRRHHRAKTHSAWRYDIVMPGSYVWTSPNGFRFRVDHRGTHPIHPPDQ</sequence>
<protein>
    <submittedName>
        <fullName evidence="3">DUF222 domain-containing protein</fullName>
    </submittedName>
</protein>
<evidence type="ECO:0000259" key="2">
    <source>
        <dbReference type="Pfam" id="PF02720"/>
    </source>
</evidence>
<dbReference type="InterPro" id="IPR003615">
    <property type="entry name" value="HNH_nuc"/>
</dbReference>
<dbReference type="InterPro" id="IPR003870">
    <property type="entry name" value="DUF222"/>
</dbReference>
<dbReference type="Gene3D" id="1.10.30.50">
    <property type="match status" value="1"/>
</dbReference>
<evidence type="ECO:0000256" key="1">
    <source>
        <dbReference type="SAM" id="MobiDB-lite"/>
    </source>
</evidence>
<dbReference type="CDD" id="cd00085">
    <property type="entry name" value="HNHc"/>
    <property type="match status" value="1"/>
</dbReference>
<evidence type="ECO:0000313" key="3">
    <source>
        <dbReference type="EMBL" id="GAA3547274.1"/>
    </source>
</evidence>
<comment type="caution">
    <text evidence="3">The sequence shown here is derived from an EMBL/GenBank/DDBJ whole genome shotgun (WGS) entry which is preliminary data.</text>
</comment>
<dbReference type="Pfam" id="PF02720">
    <property type="entry name" value="DUF222"/>
    <property type="match status" value="1"/>
</dbReference>
<proteinExistence type="predicted"/>
<organism evidence="3 4">
    <name type="scientific">Nocardioides daeguensis</name>
    <dbReference type="NCBI Taxonomy" id="908359"/>
    <lineage>
        <taxon>Bacteria</taxon>
        <taxon>Bacillati</taxon>
        <taxon>Actinomycetota</taxon>
        <taxon>Actinomycetes</taxon>
        <taxon>Propionibacteriales</taxon>
        <taxon>Nocardioidaceae</taxon>
        <taxon>Nocardioides</taxon>
    </lineage>
</organism>
<dbReference type="EMBL" id="BAABBB010000022">
    <property type="protein sequence ID" value="GAA3547274.1"/>
    <property type="molecule type" value="Genomic_DNA"/>
</dbReference>